<dbReference type="GO" id="GO:0000145">
    <property type="term" value="C:exocyst"/>
    <property type="evidence" value="ECO:0007669"/>
    <property type="project" value="TreeGrafter"/>
</dbReference>
<comment type="caution">
    <text evidence="3">The sequence shown here is derived from an EMBL/GenBank/DDBJ whole genome shotgun (WGS) entry which is preliminary data.</text>
</comment>
<dbReference type="PROSITE" id="PS50181">
    <property type="entry name" value="FBOX"/>
    <property type="match status" value="1"/>
</dbReference>
<evidence type="ECO:0000259" key="2">
    <source>
        <dbReference type="PROSITE" id="PS50181"/>
    </source>
</evidence>
<dbReference type="InterPro" id="IPR001810">
    <property type="entry name" value="F-box_dom"/>
</dbReference>
<organism evidence="3 4">
    <name type="scientific">Pyrrhoderma noxium</name>
    <dbReference type="NCBI Taxonomy" id="2282107"/>
    <lineage>
        <taxon>Eukaryota</taxon>
        <taxon>Fungi</taxon>
        <taxon>Dikarya</taxon>
        <taxon>Basidiomycota</taxon>
        <taxon>Agaricomycotina</taxon>
        <taxon>Agaricomycetes</taxon>
        <taxon>Hymenochaetales</taxon>
        <taxon>Hymenochaetaceae</taxon>
        <taxon>Pyrrhoderma</taxon>
    </lineage>
</organism>
<dbReference type="PANTHER" id="PTHR12100">
    <property type="entry name" value="SEC10"/>
    <property type="match status" value="1"/>
</dbReference>
<gene>
    <name evidence="3" type="ORF">PNOK_0643900</name>
</gene>
<dbReference type="GO" id="GO:0006887">
    <property type="term" value="P:exocytosis"/>
    <property type="evidence" value="ECO:0007669"/>
    <property type="project" value="TreeGrafter"/>
</dbReference>
<evidence type="ECO:0000313" key="4">
    <source>
        <dbReference type="Proteomes" id="UP000217199"/>
    </source>
</evidence>
<dbReference type="STRING" id="2282107.A0A286UED2"/>
<dbReference type="Pfam" id="PF00646">
    <property type="entry name" value="F-box"/>
    <property type="match status" value="1"/>
</dbReference>
<feature type="domain" description="F-box" evidence="2">
    <location>
        <begin position="43"/>
        <end position="93"/>
    </location>
</feature>
<evidence type="ECO:0000256" key="1">
    <source>
        <dbReference type="SAM" id="MobiDB-lite"/>
    </source>
</evidence>
<dbReference type="Gene3D" id="1.20.1280.50">
    <property type="match status" value="1"/>
</dbReference>
<keyword evidence="4" id="KW-1185">Reference proteome</keyword>
<dbReference type="InterPro" id="IPR048627">
    <property type="entry name" value="Sec10_HB"/>
</dbReference>
<dbReference type="Proteomes" id="UP000217199">
    <property type="component" value="Unassembled WGS sequence"/>
</dbReference>
<proteinExistence type="predicted"/>
<reference evidence="3 4" key="1">
    <citation type="journal article" date="2017" name="Mol. Ecol.">
        <title>Comparative and population genomic landscape of Phellinus noxius: A hypervariable fungus causing root rot in trees.</title>
        <authorList>
            <person name="Chung C.L."/>
            <person name="Lee T.J."/>
            <person name="Akiba M."/>
            <person name="Lee H.H."/>
            <person name="Kuo T.H."/>
            <person name="Liu D."/>
            <person name="Ke H.M."/>
            <person name="Yokoi T."/>
            <person name="Roa M.B."/>
            <person name="Lu M.J."/>
            <person name="Chang Y.Y."/>
            <person name="Ann P.J."/>
            <person name="Tsai J.N."/>
            <person name="Chen C.Y."/>
            <person name="Tzean S.S."/>
            <person name="Ota Y."/>
            <person name="Hattori T."/>
            <person name="Sahashi N."/>
            <person name="Liou R.F."/>
            <person name="Kikuchi T."/>
            <person name="Tsai I.J."/>
        </authorList>
    </citation>
    <scope>NUCLEOTIDE SEQUENCE [LARGE SCALE GENOMIC DNA]</scope>
    <source>
        <strain evidence="3 4">FFPRI411160</strain>
    </source>
</reference>
<dbReference type="Pfam" id="PF07393">
    <property type="entry name" value="Sec10_HB"/>
    <property type="match status" value="1"/>
</dbReference>
<dbReference type="PANTHER" id="PTHR12100:SF1">
    <property type="entry name" value="RECYCLIN-1"/>
    <property type="match status" value="1"/>
</dbReference>
<dbReference type="InParanoid" id="A0A286UED2"/>
<name>A0A286UED2_9AGAM</name>
<sequence>MSRITGVSNIVLTGIGGLCILKLYASAATSTFLSRGNQRQVVIPLIGRLPENVYLSVLNYLTLPDIPAFSRVSRRFSEFARNESFWETKWKNLGIERDDLERTVDELESRLKEKTSPTSLPPKQASSLLDDDFGDFTSGMAGQTQTQSLFGAFQGASLSSHPAVLLGSSQHTYRQKFIRIFSILKPLLPCLSSPPHLILSSLFPLPSPSLIQQSHTLHLLTLFLSPSVKPVYNHQQLFASLRSAIDRFQASLLTTFDVADGNKDEDSMRDAALASWEVWEGHIRGSTITVSNWEMGKVWIEKREIFYEDDEWRPTDNFTEDGELDFNAMDKFMEHVLGVLNVHGTIAVNVFPAASYVVLSFTERLAHEVVGEYISALLTKAREISNETFLRAAAATFRESWRMVDVLRQLKNDDKYVTQTQAEDVVFRMFEPNMDEYLDEEVETIKQSFETIVRDWERKFITQNGKSGSASPAPARFLGSHNPAQMKRTVLASFTDVLLLPVTIVPRTVGAVGAVLTTGGNAAVQGIAMLNPQRWVTSSTGNMEAEYSRNLEGHATVFEVDDDDDEKDSPIRPTLFSHNLNKSKSGSISSFSGSLRSNKSSSGTITMGNASARDSVASFDKMDLLLSLDVALELIHANRDSLKRLETFAPYPGSYGHRVHDTLEEVFILLLQTIGERHIHPGFEKATEQMRTYKPAEHAETTSVAPLMQFFELVHIGDTIQSMVQVYFDKELSPHIDRNDFLNAVVREKKRFENILDDSVAAGMNAGTEVLMNQVEHIIITRTQAREYYPMDESALELGPTKGCREAIACLDMHCKLLRGSTSKEVLEVFYQEVGLRLLGILHRHIKRQIISLTGGFQVIADLNAYHSFISSLKVPSTTSDFSNLKMLGHVFVVEDAKDLAQIVRDVTRYGGSYRPEDIYEFIQRRADWKKIEKTVDKTMYNLSFKEDCIIC</sequence>
<evidence type="ECO:0000313" key="3">
    <source>
        <dbReference type="EMBL" id="PAV17953.1"/>
    </source>
</evidence>
<dbReference type="AlphaFoldDB" id="A0A286UED2"/>
<feature type="region of interest" description="Disordered" evidence="1">
    <location>
        <begin position="584"/>
        <end position="607"/>
    </location>
</feature>
<dbReference type="SUPFAM" id="SSF81383">
    <property type="entry name" value="F-box domain"/>
    <property type="match status" value="1"/>
</dbReference>
<accession>A0A286UED2</accession>
<dbReference type="EMBL" id="NBII01000006">
    <property type="protein sequence ID" value="PAV17953.1"/>
    <property type="molecule type" value="Genomic_DNA"/>
</dbReference>
<dbReference type="SMART" id="SM00256">
    <property type="entry name" value="FBOX"/>
    <property type="match status" value="1"/>
</dbReference>
<feature type="compositionally biased region" description="Low complexity" evidence="1">
    <location>
        <begin position="584"/>
        <end position="602"/>
    </location>
</feature>
<dbReference type="GO" id="GO:0006893">
    <property type="term" value="P:Golgi to plasma membrane transport"/>
    <property type="evidence" value="ECO:0007669"/>
    <property type="project" value="TreeGrafter"/>
</dbReference>
<dbReference type="OrthoDB" id="5554140at2759"/>
<dbReference type="InterPro" id="IPR036047">
    <property type="entry name" value="F-box-like_dom_sf"/>
</dbReference>
<protein>
    <submittedName>
        <fullName evidence="3">F-box pof6</fullName>
    </submittedName>
</protein>
<dbReference type="FunCoup" id="A0A286UED2">
    <property type="interactions" value="34"/>
</dbReference>
<dbReference type="InterPro" id="IPR009976">
    <property type="entry name" value="Sec10-like"/>
</dbReference>